<feature type="compositionally biased region" description="Basic and acidic residues" evidence="4">
    <location>
        <begin position="345"/>
        <end position="366"/>
    </location>
</feature>
<dbReference type="InterPro" id="IPR011011">
    <property type="entry name" value="Znf_FYVE_PHD"/>
</dbReference>
<feature type="region of interest" description="Disordered" evidence="4">
    <location>
        <begin position="82"/>
        <end position="171"/>
    </location>
</feature>
<feature type="compositionally biased region" description="Basic and acidic residues" evidence="4">
    <location>
        <begin position="405"/>
        <end position="438"/>
    </location>
</feature>
<feature type="compositionally biased region" description="Low complexity" evidence="4">
    <location>
        <begin position="523"/>
        <end position="532"/>
    </location>
</feature>
<dbReference type="GO" id="GO:0033698">
    <property type="term" value="C:Rpd3L complex"/>
    <property type="evidence" value="ECO:0007669"/>
    <property type="project" value="TreeGrafter"/>
</dbReference>
<sequence>MRANALAPLLPPRPHPSRPSFTLLVALGSSRQSSQLHFLLRPPSPLLHLHSELLARRATNLFFSATPALLTRNSEDRRISLIDHQSSMPSPPRRSTRAAAPAAPASTTSSSLSSMRQDKNSRSHNQKSATPRSQSSEDISEPPRRSQRAQAAARDDHDIKQADVIEDGDEEAVEEEEVTRCICGHQEYPGPPQSEAFADNPDAQAEDAGGLFILCDGCTVWQHGGCVGIVEESQSPEKYYCEQCKPKLHAISVDPRGYVRSFLPLHPKANRKGSVSKSDKDATKERASARDARESVDPSTGKRRTTMRSREHDDEDEQLRKAIEESQREAGPVSEGTTGRRNGKRGRDDSSEDRSKQDSKRQRRASETVPSIERTASVEDDSDLDTNTAAGRTKKAKADAALLAREAERKEKDKEREKQKAEAAGRRQERARSRRNDDADAADDTTPKPAPSAKTSPPPPSSQPPSPPAADKVPPKKGPGKKPPKKLGNNQYTKAKYEQAASSPHGRKRQIMLSGSGDETPDGLGNAETNGNTGAGGKTSPPAENGVIAGKAKFGRGKKNAVNGNSMKPGDAEPVERTYNNMNSLLTAMSESVTREGAQLVNEMQTMIAGGAVQSNWMNNVPPDDKPLEELTALETAARFQAGVLKWQQQYGPLQREIPQPEASGTIS</sequence>
<organism evidence="6 7">
    <name type="scientific">Pseudocercospora musae</name>
    <dbReference type="NCBI Taxonomy" id="113226"/>
    <lineage>
        <taxon>Eukaryota</taxon>
        <taxon>Fungi</taxon>
        <taxon>Dikarya</taxon>
        <taxon>Ascomycota</taxon>
        <taxon>Pezizomycotina</taxon>
        <taxon>Dothideomycetes</taxon>
        <taxon>Dothideomycetidae</taxon>
        <taxon>Mycosphaerellales</taxon>
        <taxon>Mycosphaerellaceae</taxon>
        <taxon>Pseudocercospora</taxon>
    </lineage>
</organism>
<keyword evidence="3" id="KW-0862">Zinc</keyword>
<evidence type="ECO:0000256" key="1">
    <source>
        <dbReference type="ARBA" id="ARBA00022723"/>
    </source>
</evidence>
<dbReference type="SMART" id="SM00249">
    <property type="entry name" value="PHD"/>
    <property type="match status" value="1"/>
</dbReference>
<dbReference type="Proteomes" id="UP000073492">
    <property type="component" value="Unassembled WGS sequence"/>
</dbReference>
<feature type="compositionally biased region" description="Basic and acidic residues" evidence="4">
    <location>
        <begin position="308"/>
        <end position="328"/>
    </location>
</feature>
<feature type="compositionally biased region" description="Polar residues" evidence="4">
    <location>
        <begin position="126"/>
        <end position="137"/>
    </location>
</feature>
<keyword evidence="2" id="KW-0863">Zinc-finger</keyword>
<feature type="compositionally biased region" description="Low complexity" evidence="4">
    <location>
        <begin position="97"/>
        <end position="114"/>
    </location>
</feature>
<evidence type="ECO:0000313" key="7">
    <source>
        <dbReference type="Proteomes" id="UP000073492"/>
    </source>
</evidence>
<reference evidence="6 7" key="1">
    <citation type="submission" date="2015-07" db="EMBL/GenBank/DDBJ databases">
        <title>Comparative genomics of the Sigatoka disease complex on banana suggests a link between parallel evolutionary changes in Pseudocercospora fijiensis and Pseudocercospora eumusae and increased virulence on the banana host.</title>
        <authorList>
            <person name="Chang T.-C."/>
            <person name="Salvucci A."/>
            <person name="Crous P.W."/>
            <person name="Stergiopoulos I."/>
        </authorList>
    </citation>
    <scope>NUCLEOTIDE SEQUENCE [LARGE SCALE GENOMIC DNA]</scope>
    <source>
        <strain evidence="6 7">CBS 116634</strain>
    </source>
</reference>
<dbReference type="InterPro" id="IPR019786">
    <property type="entry name" value="Zinc_finger_PHD-type_CS"/>
</dbReference>
<dbReference type="GO" id="GO:0008270">
    <property type="term" value="F:zinc ion binding"/>
    <property type="evidence" value="ECO:0007669"/>
    <property type="project" value="UniProtKB-KW"/>
</dbReference>
<dbReference type="InterPro" id="IPR019787">
    <property type="entry name" value="Znf_PHD-finger"/>
</dbReference>
<dbReference type="InterPro" id="IPR053051">
    <property type="entry name" value="HDAC_complex_subunit"/>
</dbReference>
<dbReference type="GO" id="GO:0061186">
    <property type="term" value="P:negative regulation of silent mating-type cassette heterochromatin formation"/>
    <property type="evidence" value="ECO:0007669"/>
    <property type="project" value="TreeGrafter"/>
</dbReference>
<keyword evidence="1" id="KW-0479">Metal-binding</keyword>
<feature type="region of interest" description="Disordered" evidence="4">
    <location>
        <begin position="264"/>
        <end position="576"/>
    </location>
</feature>
<dbReference type="InterPro" id="IPR001965">
    <property type="entry name" value="Znf_PHD"/>
</dbReference>
<gene>
    <name evidence="6" type="ORF">AC579_4300</name>
</gene>
<dbReference type="InterPro" id="IPR003903">
    <property type="entry name" value="UIM_dom"/>
</dbReference>
<feature type="compositionally biased region" description="Basic and acidic residues" evidence="4">
    <location>
        <begin position="277"/>
        <end position="296"/>
    </location>
</feature>
<feature type="compositionally biased region" description="Pro residues" evidence="4">
    <location>
        <begin position="456"/>
        <end position="468"/>
    </location>
</feature>
<dbReference type="InterPro" id="IPR013083">
    <property type="entry name" value="Znf_RING/FYVE/PHD"/>
</dbReference>
<dbReference type="PROSITE" id="PS50330">
    <property type="entry name" value="UIM"/>
    <property type="match status" value="1"/>
</dbReference>
<dbReference type="EMBL" id="LFZO01000530">
    <property type="protein sequence ID" value="KXT07778.1"/>
    <property type="molecule type" value="Genomic_DNA"/>
</dbReference>
<dbReference type="PANTHER" id="PTHR47793:SF1">
    <property type="entry name" value="HISTONE DEACETYLASE COMPLEX SUBUNIT CTI6"/>
    <property type="match status" value="1"/>
</dbReference>
<evidence type="ECO:0000256" key="3">
    <source>
        <dbReference type="ARBA" id="ARBA00022833"/>
    </source>
</evidence>
<dbReference type="GO" id="GO:0061188">
    <property type="term" value="P:negative regulation of rDNA heterochromatin formation"/>
    <property type="evidence" value="ECO:0007669"/>
    <property type="project" value="TreeGrafter"/>
</dbReference>
<evidence type="ECO:0000256" key="2">
    <source>
        <dbReference type="ARBA" id="ARBA00022771"/>
    </source>
</evidence>
<name>A0A139HZB7_9PEZI</name>
<feature type="domain" description="Zinc finger PHD-type" evidence="5">
    <location>
        <begin position="180"/>
        <end position="245"/>
    </location>
</feature>
<proteinExistence type="predicted"/>
<accession>A0A139HZB7</accession>
<protein>
    <recommendedName>
        <fullName evidence="5">Zinc finger PHD-type domain-containing protein</fullName>
    </recommendedName>
</protein>
<dbReference type="Gene3D" id="3.30.40.10">
    <property type="entry name" value="Zinc/RING finger domain, C3HC4 (zinc finger)"/>
    <property type="match status" value="1"/>
</dbReference>
<dbReference type="AlphaFoldDB" id="A0A139HZB7"/>
<keyword evidence="7" id="KW-1185">Reference proteome</keyword>
<dbReference type="GO" id="GO:0070210">
    <property type="term" value="C:Rpd3L-Expanded complex"/>
    <property type="evidence" value="ECO:0007669"/>
    <property type="project" value="TreeGrafter"/>
</dbReference>
<dbReference type="Pfam" id="PF00628">
    <property type="entry name" value="PHD"/>
    <property type="match status" value="1"/>
</dbReference>
<dbReference type="STRING" id="113226.A0A139HZB7"/>
<evidence type="ECO:0000256" key="4">
    <source>
        <dbReference type="SAM" id="MobiDB-lite"/>
    </source>
</evidence>
<dbReference type="PROSITE" id="PS01359">
    <property type="entry name" value="ZF_PHD_1"/>
    <property type="match status" value="1"/>
</dbReference>
<dbReference type="SMART" id="SM00726">
    <property type="entry name" value="UIM"/>
    <property type="match status" value="1"/>
</dbReference>
<dbReference type="OrthoDB" id="418595at2759"/>
<evidence type="ECO:0000313" key="6">
    <source>
        <dbReference type="EMBL" id="KXT07778.1"/>
    </source>
</evidence>
<feature type="compositionally biased region" description="Basic and acidic residues" evidence="4">
    <location>
        <begin position="153"/>
        <end position="163"/>
    </location>
</feature>
<dbReference type="SUPFAM" id="SSF57903">
    <property type="entry name" value="FYVE/PHD zinc finger"/>
    <property type="match status" value="1"/>
</dbReference>
<comment type="caution">
    <text evidence="6">The sequence shown here is derived from an EMBL/GenBank/DDBJ whole genome shotgun (WGS) entry which is preliminary data.</text>
</comment>
<evidence type="ECO:0000259" key="5">
    <source>
        <dbReference type="SMART" id="SM00249"/>
    </source>
</evidence>
<dbReference type="PANTHER" id="PTHR47793">
    <property type="entry name" value="HISTONE DEACETYLASE COMPLEX SUBUNIT CTI6"/>
    <property type="match status" value="1"/>
</dbReference>